<gene>
    <name evidence="2" type="ORF">UT84_C0003G0045</name>
</gene>
<feature type="region of interest" description="Disordered" evidence="1">
    <location>
        <begin position="220"/>
        <end position="256"/>
    </location>
</feature>
<comment type="caution">
    <text evidence="2">The sequence shown here is derived from an EMBL/GenBank/DDBJ whole genome shotgun (WGS) entry which is preliminary data.</text>
</comment>
<dbReference type="EMBL" id="LBYI01000003">
    <property type="protein sequence ID" value="KKR51050.1"/>
    <property type="molecule type" value="Genomic_DNA"/>
</dbReference>
<evidence type="ECO:0000313" key="2">
    <source>
        <dbReference type="EMBL" id="KKR51050.1"/>
    </source>
</evidence>
<feature type="region of interest" description="Disordered" evidence="1">
    <location>
        <begin position="36"/>
        <end position="63"/>
    </location>
</feature>
<evidence type="ECO:0000313" key="3">
    <source>
        <dbReference type="Proteomes" id="UP000034531"/>
    </source>
</evidence>
<evidence type="ECO:0000256" key="1">
    <source>
        <dbReference type="SAM" id="MobiDB-lite"/>
    </source>
</evidence>
<proteinExistence type="predicted"/>
<dbReference type="AlphaFoldDB" id="A0A0G0TVE0"/>
<sequence>MRTKYLKLVMPVVGAGISILLAAFIYGSSVYALESSPTPTPTPIPTPTSTPTPTPTPTPPAANGSIKVCKIIIDSKGKVTDGSEVSGITFSVSGLASPLKSGGGSGGLLPKTTFTTPLTLNSDLLDNDGKNDASCVTYSGLAMGDFFYSRETISATDGWGQPKYNDQFNVTVKNINSFFNYDEGVFKDGFSDSKNADGQIILQNGKSNRTLVLLNMIKPSVASSPTPTPSPTPAAGGTGGNNTNNNQSQSQTQNNDQTVNVTVDQSVLGAKAPAQQPETGISVLGLVSAFSAAPFGLMLSRYGKGKTIYRKKEDFGKFAVDIFGKRNRGLDNL</sequence>
<feature type="compositionally biased region" description="Low complexity" evidence="1">
    <location>
        <begin position="241"/>
        <end position="256"/>
    </location>
</feature>
<feature type="compositionally biased region" description="Pro residues" evidence="1">
    <location>
        <begin position="38"/>
        <end position="60"/>
    </location>
</feature>
<accession>A0A0G0TVE0</accession>
<name>A0A0G0TVE0_9BACT</name>
<reference evidence="2 3" key="1">
    <citation type="journal article" date="2015" name="Nature">
        <title>rRNA introns, odd ribosomes, and small enigmatic genomes across a large radiation of phyla.</title>
        <authorList>
            <person name="Brown C.T."/>
            <person name="Hug L.A."/>
            <person name="Thomas B.C."/>
            <person name="Sharon I."/>
            <person name="Castelle C.J."/>
            <person name="Singh A."/>
            <person name="Wilkins M.J."/>
            <person name="Williams K.H."/>
            <person name="Banfield J.F."/>
        </authorList>
    </citation>
    <scope>NUCLEOTIDE SEQUENCE [LARGE SCALE GENOMIC DNA]</scope>
</reference>
<organism evidence="2 3">
    <name type="scientific">Candidatus Curtissbacteria bacterium GW2011_GWA1_40_16</name>
    <dbReference type="NCBI Taxonomy" id="1618405"/>
    <lineage>
        <taxon>Bacteria</taxon>
        <taxon>Candidatus Curtissiibacteriota</taxon>
    </lineage>
</organism>
<protein>
    <submittedName>
        <fullName evidence="2">Uncharacterized protein</fullName>
    </submittedName>
</protein>
<dbReference type="Proteomes" id="UP000034531">
    <property type="component" value="Unassembled WGS sequence"/>
</dbReference>